<reference evidence="1 2" key="1">
    <citation type="journal article" date="2006" name="Proc. Natl. Acad. Sci. U.S.A.">
        <title>Burkholderia xenovorans LB400 harbors a multi-replicon, 9.73-Mbp genome shaped for versatility.</title>
        <authorList>
            <person name="Chain P.S."/>
            <person name="Denef V.J."/>
            <person name="Konstantinidis K.T."/>
            <person name="Vergez L.M."/>
            <person name="Agullo L."/>
            <person name="Reyes V.L."/>
            <person name="Hauser L."/>
            <person name="Cordova M."/>
            <person name="Gomez L."/>
            <person name="Gonzalez M."/>
            <person name="Land M."/>
            <person name="Lao V."/>
            <person name="Larimer F."/>
            <person name="LiPuma J.J."/>
            <person name="Mahenthiralingam E."/>
            <person name="Malfatti S.A."/>
            <person name="Marx C.J."/>
            <person name="Parnell J.J."/>
            <person name="Ramette A."/>
            <person name="Richardson P."/>
            <person name="Seeger M."/>
            <person name="Smith D."/>
            <person name="Spilker T."/>
            <person name="Sul W.J."/>
            <person name="Tsoi T.V."/>
            <person name="Ulrich L.E."/>
            <person name="Zhulin I.B."/>
            <person name="Tiedje J.M."/>
        </authorList>
    </citation>
    <scope>NUCLEOTIDE SEQUENCE [LARGE SCALE GENOMIC DNA]</scope>
    <source>
        <strain evidence="1 2">LB400</strain>
    </source>
</reference>
<name>Q13HU6_PARXL</name>
<keyword evidence="2" id="KW-1185">Reference proteome</keyword>
<evidence type="ECO:0000313" key="2">
    <source>
        <dbReference type="Proteomes" id="UP000001817"/>
    </source>
</evidence>
<evidence type="ECO:0000313" key="1">
    <source>
        <dbReference type="EMBL" id="ABE36343.1"/>
    </source>
</evidence>
<organism evidence="1 2">
    <name type="scientific">Paraburkholderia xenovorans (strain LB400)</name>
    <dbReference type="NCBI Taxonomy" id="266265"/>
    <lineage>
        <taxon>Bacteria</taxon>
        <taxon>Pseudomonadati</taxon>
        <taxon>Pseudomonadota</taxon>
        <taxon>Betaproteobacteria</taxon>
        <taxon>Burkholderiales</taxon>
        <taxon>Burkholderiaceae</taxon>
        <taxon>Paraburkholderia</taxon>
    </lineage>
</organism>
<proteinExistence type="predicted"/>
<accession>Q13HU6</accession>
<dbReference type="STRING" id="266265.Bxe_C0439"/>
<dbReference type="AlphaFoldDB" id="Q13HU6"/>
<gene>
    <name evidence="1" type="ORF">Bxe_C0439</name>
</gene>
<protein>
    <submittedName>
        <fullName evidence="1">Uncharacterized protein</fullName>
    </submittedName>
</protein>
<dbReference type="Proteomes" id="UP000001817">
    <property type="component" value="Chromosome 3"/>
</dbReference>
<sequence>MQNDTSGVDVLVVASRRVPDQAEHGLEFAPAVFAHILLVDRCLHGQHKRPGHGRRVAGRVAHDAMLNGTLSLFTARQHD</sequence>
<dbReference type="KEGG" id="bxe:Bxe_C0439"/>
<dbReference type="EMBL" id="CP000272">
    <property type="protein sequence ID" value="ABE36343.1"/>
    <property type="molecule type" value="Genomic_DNA"/>
</dbReference>